<feature type="compositionally biased region" description="Basic and acidic residues" evidence="1">
    <location>
        <begin position="75"/>
        <end position="86"/>
    </location>
</feature>
<evidence type="ECO:0000313" key="2">
    <source>
        <dbReference type="EMBL" id="GBP49708.1"/>
    </source>
</evidence>
<proteinExistence type="predicted"/>
<dbReference type="AlphaFoldDB" id="A0A4C1WEC9"/>
<sequence>MKKRELKIFEAGRGARAAPHRGTAPTQSIDSTMTPVSLVVLDFLHKKFEIKAVRFGAVAASTITYLFGTNNHNFDGGRPDRREPSQREPLNI</sequence>
<dbReference type="EMBL" id="BGZK01000551">
    <property type="protein sequence ID" value="GBP49708.1"/>
    <property type="molecule type" value="Genomic_DNA"/>
</dbReference>
<accession>A0A4C1WEC9</accession>
<comment type="caution">
    <text evidence="2">The sequence shown here is derived from an EMBL/GenBank/DDBJ whole genome shotgun (WGS) entry which is preliminary data.</text>
</comment>
<feature type="region of interest" description="Disordered" evidence="1">
    <location>
        <begin position="10"/>
        <end position="29"/>
    </location>
</feature>
<gene>
    <name evidence="2" type="ORF">EVAR_33462_1</name>
</gene>
<evidence type="ECO:0000256" key="1">
    <source>
        <dbReference type="SAM" id="MobiDB-lite"/>
    </source>
</evidence>
<feature type="compositionally biased region" description="Low complexity" evidence="1">
    <location>
        <begin position="11"/>
        <end position="26"/>
    </location>
</feature>
<keyword evidence="3" id="KW-1185">Reference proteome</keyword>
<feature type="region of interest" description="Disordered" evidence="1">
    <location>
        <begin position="70"/>
        <end position="92"/>
    </location>
</feature>
<evidence type="ECO:0000313" key="3">
    <source>
        <dbReference type="Proteomes" id="UP000299102"/>
    </source>
</evidence>
<dbReference type="Proteomes" id="UP000299102">
    <property type="component" value="Unassembled WGS sequence"/>
</dbReference>
<reference evidence="2 3" key="1">
    <citation type="journal article" date="2019" name="Commun. Biol.">
        <title>The bagworm genome reveals a unique fibroin gene that provides high tensile strength.</title>
        <authorList>
            <person name="Kono N."/>
            <person name="Nakamura H."/>
            <person name="Ohtoshi R."/>
            <person name="Tomita M."/>
            <person name="Numata K."/>
            <person name="Arakawa K."/>
        </authorList>
    </citation>
    <scope>NUCLEOTIDE SEQUENCE [LARGE SCALE GENOMIC DNA]</scope>
</reference>
<organism evidence="2 3">
    <name type="scientific">Eumeta variegata</name>
    <name type="common">Bagworm moth</name>
    <name type="synonym">Eumeta japonica</name>
    <dbReference type="NCBI Taxonomy" id="151549"/>
    <lineage>
        <taxon>Eukaryota</taxon>
        <taxon>Metazoa</taxon>
        <taxon>Ecdysozoa</taxon>
        <taxon>Arthropoda</taxon>
        <taxon>Hexapoda</taxon>
        <taxon>Insecta</taxon>
        <taxon>Pterygota</taxon>
        <taxon>Neoptera</taxon>
        <taxon>Endopterygota</taxon>
        <taxon>Lepidoptera</taxon>
        <taxon>Glossata</taxon>
        <taxon>Ditrysia</taxon>
        <taxon>Tineoidea</taxon>
        <taxon>Psychidae</taxon>
        <taxon>Oiketicinae</taxon>
        <taxon>Eumeta</taxon>
    </lineage>
</organism>
<protein>
    <submittedName>
        <fullName evidence="2">Uncharacterized protein</fullName>
    </submittedName>
</protein>
<name>A0A4C1WEC9_EUMVA</name>